<comment type="caution">
    <text evidence="5">The sequence shown here is derived from an EMBL/GenBank/DDBJ whole genome shotgun (WGS) entry which is preliminary data.</text>
</comment>
<name>A0A154VSL8_9PROT</name>
<accession>A0A154VSL8</accession>
<keyword evidence="6" id="KW-1185">Reference proteome</keyword>
<keyword evidence="1 3" id="KW-0472">Membrane</keyword>
<dbReference type="STRING" id="580166.AUP43_12240"/>
<dbReference type="PROSITE" id="PS51123">
    <property type="entry name" value="OMPA_2"/>
    <property type="match status" value="1"/>
</dbReference>
<dbReference type="PANTHER" id="PTHR30329:SF21">
    <property type="entry name" value="LIPOPROTEIN YIAD-RELATED"/>
    <property type="match status" value="1"/>
</dbReference>
<evidence type="ECO:0000259" key="4">
    <source>
        <dbReference type="PROSITE" id="PS51123"/>
    </source>
</evidence>
<organism evidence="5 6">
    <name type="scientific">Oceanibaculum pacificum</name>
    <dbReference type="NCBI Taxonomy" id="580166"/>
    <lineage>
        <taxon>Bacteria</taxon>
        <taxon>Pseudomonadati</taxon>
        <taxon>Pseudomonadota</taxon>
        <taxon>Alphaproteobacteria</taxon>
        <taxon>Rhodospirillales</taxon>
        <taxon>Oceanibaculaceae</taxon>
        <taxon>Oceanibaculum</taxon>
    </lineage>
</organism>
<dbReference type="NCBIfam" id="NF006543">
    <property type="entry name" value="PRK09039.1-2"/>
    <property type="match status" value="1"/>
</dbReference>
<reference evidence="5 6" key="1">
    <citation type="submission" date="2015-12" db="EMBL/GenBank/DDBJ databases">
        <title>Genome sequence of Oceanibaculum pacificum MCCC 1A02656.</title>
        <authorList>
            <person name="Lu L."/>
            <person name="Lai Q."/>
            <person name="Shao Z."/>
            <person name="Qian P."/>
        </authorList>
    </citation>
    <scope>NUCLEOTIDE SEQUENCE [LARGE SCALE GENOMIC DNA]</scope>
    <source>
        <strain evidence="5 6">MCCC 1A02656</strain>
    </source>
</reference>
<proteinExistence type="predicted"/>
<dbReference type="Proteomes" id="UP000076400">
    <property type="component" value="Unassembled WGS sequence"/>
</dbReference>
<evidence type="ECO:0000256" key="2">
    <source>
        <dbReference type="SAM" id="Coils"/>
    </source>
</evidence>
<keyword evidence="2" id="KW-0175">Coiled coil</keyword>
<dbReference type="Gene3D" id="3.30.1330.60">
    <property type="entry name" value="OmpA-like domain"/>
    <property type="match status" value="1"/>
</dbReference>
<dbReference type="GO" id="GO:0016020">
    <property type="term" value="C:membrane"/>
    <property type="evidence" value="ECO:0007669"/>
    <property type="project" value="UniProtKB-UniRule"/>
</dbReference>
<evidence type="ECO:0000313" key="5">
    <source>
        <dbReference type="EMBL" id="KZD04266.1"/>
    </source>
</evidence>
<dbReference type="RefSeq" id="WP_067558458.1">
    <property type="nucleotide sequence ID" value="NZ_LPXN01000136.1"/>
</dbReference>
<gene>
    <name evidence="5" type="ORF">AUP43_12240</name>
</gene>
<feature type="transmembrane region" description="Helical" evidence="3">
    <location>
        <begin position="21"/>
        <end position="42"/>
    </location>
</feature>
<dbReference type="InterPro" id="IPR036737">
    <property type="entry name" value="OmpA-like_sf"/>
</dbReference>
<feature type="coiled-coil region" evidence="2">
    <location>
        <begin position="46"/>
        <end position="311"/>
    </location>
</feature>
<dbReference type="PANTHER" id="PTHR30329">
    <property type="entry name" value="STATOR ELEMENT OF FLAGELLAR MOTOR COMPLEX"/>
    <property type="match status" value="1"/>
</dbReference>
<keyword evidence="3" id="KW-1133">Transmembrane helix</keyword>
<dbReference type="InterPro" id="IPR006665">
    <property type="entry name" value="OmpA-like"/>
</dbReference>
<feature type="domain" description="OmpA-like" evidence="4">
    <location>
        <begin position="354"/>
        <end position="480"/>
    </location>
</feature>
<dbReference type="InterPro" id="IPR050330">
    <property type="entry name" value="Bact_OuterMem_StrucFunc"/>
</dbReference>
<dbReference type="EMBL" id="LPXN01000136">
    <property type="protein sequence ID" value="KZD04266.1"/>
    <property type="molecule type" value="Genomic_DNA"/>
</dbReference>
<dbReference type="Gene3D" id="1.20.5.340">
    <property type="match status" value="1"/>
</dbReference>
<dbReference type="CDD" id="cd07185">
    <property type="entry name" value="OmpA_C-like"/>
    <property type="match status" value="1"/>
</dbReference>
<keyword evidence="3" id="KW-0812">Transmembrane</keyword>
<evidence type="ECO:0000256" key="1">
    <source>
        <dbReference type="PROSITE-ProRule" id="PRU00473"/>
    </source>
</evidence>
<dbReference type="AlphaFoldDB" id="A0A154VSL8"/>
<sequence>MSALRRQRRQLDIWPGFVDALGALLVVILFLLMVFIVAQFYLTQALTGREQALQRLERQIVELTDMLALERETNADLRLNIAQLSAELQGSVATRDDLTARVSQVETQRDTLQERLSSALADLEGAQQKLDTAETGRDQASADLMDAYKVIQADKAAIEAQLRDLERLNRDIAALRKVREELEARVTQLAGAVQTAEQKEQEGAAALADREQRIDTLTSELTALRDRSKELEARLSTQEERTALAQRDIETKDTAISRLRGALESEEKLSAQQQDQIAILNRQIVALRQQLARISEALDISEAESKEQEAQIVDLGRRLNLALASKLEELARYRSEFFGRLRQLLEDRQNVRIVGDRFIFQSEVFFDSGAAALAQGGQAQLNQLATLLQEIGSQIPSDIDWVLQVEGHTDNVPISTPQFPSNWELSTARAISVVRQLMAAGVPAARLAAAGYADNKPIASNDTEAGRRQNRRIELKLTAR</sequence>
<protein>
    <submittedName>
        <fullName evidence="5">Chemotaxis protein</fullName>
    </submittedName>
</protein>
<dbReference type="OrthoDB" id="9815217at2"/>
<dbReference type="SUPFAM" id="SSF103088">
    <property type="entry name" value="OmpA-like"/>
    <property type="match status" value="1"/>
</dbReference>
<evidence type="ECO:0000313" key="6">
    <source>
        <dbReference type="Proteomes" id="UP000076400"/>
    </source>
</evidence>
<evidence type="ECO:0000256" key="3">
    <source>
        <dbReference type="SAM" id="Phobius"/>
    </source>
</evidence>
<dbReference type="Pfam" id="PF00691">
    <property type="entry name" value="OmpA"/>
    <property type="match status" value="1"/>
</dbReference>